<dbReference type="Pfam" id="PF00013">
    <property type="entry name" value="KH_1"/>
    <property type="match status" value="1"/>
</dbReference>
<name>A0A7J7JPX2_BUGNE</name>
<dbReference type="InterPro" id="IPR004088">
    <property type="entry name" value="KH_dom_type_1"/>
</dbReference>
<dbReference type="GO" id="GO:0003723">
    <property type="term" value="F:RNA binding"/>
    <property type="evidence" value="ECO:0007669"/>
    <property type="project" value="InterPro"/>
</dbReference>
<dbReference type="Proteomes" id="UP000593567">
    <property type="component" value="Unassembled WGS sequence"/>
</dbReference>
<dbReference type="SUPFAM" id="SSF54791">
    <property type="entry name" value="Eukaryotic type KH-domain (KH-domain type I)"/>
    <property type="match status" value="1"/>
</dbReference>
<reference evidence="2" key="1">
    <citation type="submission" date="2020-06" db="EMBL/GenBank/DDBJ databases">
        <title>Draft genome of Bugula neritina, a colonial animal packing powerful symbionts and potential medicines.</title>
        <authorList>
            <person name="Rayko M."/>
        </authorList>
    </citation>
    <scope>NUCLEOTIDE SEQUENCE [LARGE SCALE GENOMIC DNA]</scope>
    <source>
        <strain evidence="2">Kwan_BN1</strain>
    </source>
</reference>
<evidence type="ECO:0000313" key="2">
    <source>
        <dbReference type="EMBL" id="KAF6028402.1"/>
    </source>
</evidence>
<dbReference type="AlphaFoldDB" id="A0A7J7JPX2"/>
<dbReference type="InterPro" id="IPR036612">
    <property type="entry name" value="KH_dom_type_1_sf"/>
</dbReference>
<proteinExistence type="predicted"/>
<feature type="domain" description="K Homology" evidence="1">
    <location>
        <begin position="2"/>
        <end position="44"/>
    </location>
</feature>
<sequence length="91" mass="9521">MLTQIAADYGGVSISLPRNGSNSETIKLSGAKECVAGAKQRILEIVDDLVSAGSANRVADRATRVCRGVSLLNNLTSCAIIKILTYPLCLA</sequence>
<accession>A0A7J7JPX2</accession>
<dbReference type="Gene3D" id="3.30.1370.10">
    <property type="entry name" value="K Homology domain, type 1"/>
    <property type="match status" value="1"/>
</dbReference>
<keyword evidence="3" id="KW-1185">Reference proteome</keyword>
<dbReference type="EMBL" id="VXIV02001954">
    <property type="protein sequence ID" value="KAF6028402.1"/>
    <property type="molecule type" value="Genomic_DNA"/>
</dbReference>
<comment type="caution">
    <text evidence="2">The sequence shown here is derived from an EMBL/GenBank/DDBJ whole genome shotgun (WGS) entry which is preliminary data.</text>
</comment>
<gene>
    <name evidence="2" type="ORF">EB796_013291</name>
</gene>
<dbReference type="OrthoDB" id="10027144at2759"/>
<evidence type="ECO:0000313" key="3">
    <source>
        <dbReference type="Proteomes" id="UP000593567"/>
    </source>
</evidence>
<evidence type="ECO:0000259" key="1">
    <source>
        <dbReference type="Pfam" id="PF00013"/>
    </source>
</evidence>
<protein>
    <submittedName>
        <fullName evidence="2">HDLBP</fullName>
    </submittedName>
</protein>
<organism evidence="2 3">
    <name type="scientific">Bugula neritina</name>
    <name type="common">Brown bryozoan</name>
    <name type="synonym">Sertularia neritina</name>
    <dbReference type="NCBI Taxonomy" id="10212"/>
    <lineage>
        <taxon>Eukaryota</taxon>
        <taxon>Metazoa</taxon>
        <taxon>Spiralia</taxon>
        <taxon>Lophotrochozoa</taxon>
        <taxon>Bryozoa</taxon>
        <taxon>Gymnolaemata</taxon>
        <taxon>Cheilostomatida</taxon>
        <taxon>Flustrina</taxon>
        <taxon>Buguloidea</taxon>
        <taxon>Bugulidae</taxon>
        <taxon>Bugula</taxon>
    </lineage>
</organism>